<dbReference type="Pfam" id="PF00121">
    <property type="entry name" value="TIM"/>
    <property type="match status" value="1"/>
</dbReference>
<feature type="active site" description="Electrophile" evidence="7">
    <location>
        <position position="90"/>
    </location>
</feature>
<evidence type="ECO:0000256" key="6">
    <source>
        <dbReference type="ARBA" id="ARBA00023235"/>
    </source>
</evidence>
<comment type="catalytic activity">
    <reaction evidence="7 8">
        <text>D-glyceraldehyde 3-phosphate = dihydroxyacetone phosphate</text>
        <dbReference type="Rhea" id="RHEA:18585"/>
        <dbReference type="ChEBI" id="CHEBI:57642"/>
        <dbReference type="ChEBI" id="CHEBI:59776"/>
        <dbReference type="EC" id="5.3.1.1"/>
    </reaction>
</comment>
<dbReference type="NCBIfam" id="TIGR00419">
    <property type="entry name" value="tim"/>
    <property type="match status" value="1"/>
</dbReference>
<dbReference type="PANTHER" id="PTHR21139:SF42">
    <property type="entry name" value="TRIOSEPHOSPHATE ISOMERASE"/>
    <property type="match status" value="1"/>
</dbReference>
<gene>
    <name evidence="7 9" type="primary">tpiA</name>
    <name evidence="9" type="ORF">RM552_06575</name>
</gene>
<comment type="subcellular location">
    <subcellularLocation>
        <location evidence="7 8">Cytoplasm</location>
    </subcellularLocation>
</comment>
<dbReference type="SUPFAM" id="SSF51351">
    <property type="entry name" value="Triosephosphate isomerase (TIM)"/>
    <property type="match status" value="1"/>
</dbReference>
<organism evidence="9 10">
    <name type="scientific">Glaciecola petra</name>
    <dbReference type="NCBI Taxonomy" id="3075602"/>
    <lineage>
        <taxon>Bacteria</taxon>
        <taxon>Pseudomonadati</taxon>
        <taxon>Pseudomonadota</taxon>
        <taxon>Gammaproteobacteria</taxon>
        <taxon>Alteromonadales</taxon>
        <taxon>Alteromonadaceae</taxon>
        <taxon>Glaciecola</taxon>
    </lineage>
</organism>
<evidence type="ECO:0000313" key="9">
    <source>
        <dbReference type="EMBL" id="MDT0594503.1"/>
    </source>
</evidence>
<keyword evidence="6 7" id="KW-0413">Isomerase</keyword>
<evidence type="ECO:0000313" key="10">
    <source>
        <dbReference type="Proteomes" id="UP001253545"/>
    </source>
</evidence>
<feature type="active site" description="Proton acceptor" evidence="7">
    <location>
        <position position="162"/>
    </location>
</feature>
<protein>
    <recommendedName>
        <fullName evidence="7 8">Triosephosphate isomerase</fullName>
        <shortName evidence="7">TIM</shortName>
        <shortName evidence="7">TPI</shortName>
        <ecNumber evidence="7 8">5.3.1.1</ecNumber>
    </recommendedName>
    <alternativeName>
        <fullName evidence="7">Triose-phosphate isomerase</fullName>
    </alternativeName>
</protein>
<proteinExistence type="inferred from homology"/>
<keyword evidence="10" id="KW-1185">Reference proteome</keyword>
<evidence type="ECO:0000256" key="4">
    <source>
        <dbReference type="ARBA" id="ARBA00022490"/>
    </source>
</evidence>
<evidence type="ECO:0000256" key="3">
    <source>
        <dbReference type="ARBA" id="ARBA00022432"/>
    </source>
</evidence>
<dbReference type="PROSITE" id="PS51440">
    <property type="entry name" value="TIM_2"/>
    <property type="match status" value="1"/>
</dbReference>
<evidence type="ECO:0000256" key="2">
    <source>
        <dbReference type="ARBA" id="ARBA00007422"/>
    </source>
</evidence>
<comment type="subunit">
    <text evidence="7 8">Homodimer.</text>
</comment>
<evidence type="ECO:0000256" key="5">
    <source>
        <dbReference type="ARBA" id="ARBA00023152"/>
    </source>
</evidence>
<comment type="caution">
    <text evidence="9">The sequence shown here is derived from an EMBL/GenBank/DDBJ whole genome shotgun (WGS) entry which is preliminary data.</text>
</comment>
<dbReference type="InterPro" id="IPR022896">
    <property type="entry name" value="TrioseP_Isoase_bac/euk"/>
</dbReference>
<feature type="binding site" evidence="7">
    <location>
        <begin position="227"/>
        <end position="228"/>
    </location>
    <ligand>
        <name>substrate</name>
    </ligand>
</feature>
<reference evidence="9 10" key="1">
    <citation type="submission" date="2023-09" db="EMBL/GenBank/DDBJ databases">
        <authorList>
            <person name="Rey-Velasco X."/>
        </authorList>
    </citation>
    <scope>NUCLEOTIDE SEQUENCE [LARGE SCALE GENOMIC DNA]</scope>
    <source>
        <strain evidence="9 10">P117</strain>
    </source>
</reference>
<feature type="binding site" evidence="7">
    <location>
        <position position="168"/>
    </location>
    <ligand>
        <name>substrate</name>
    </ligand>
</feature>
<comment type="pathway">
    <text evidence="7 8">Carbohydrate degradation; glycolysis; D-glyceraldehyde 3-phosphate from glycerone phosphate: step 1/1.</text>
</comment>
<feature type="binding site" evidence="7">
    <location>
        <position position="206"/>
    </location>
    <ligand>
        <name>substrate</name>
    </ligand>
</feature>
<dbReference type="Gene3D" id="3.20.20.70">
    <property type="entry name" value="Aldolase class I"/>
    <property type="match status" value="1"/>
</dbReference>
<dbReference type="InterPro" id="IPR013785">
    <property type="entry name" value="Aldolase_TIM"/>
</dbReference>
<evidence type="ECO:0000256" key="1">
    <source>
        <dbReference type="ARBA" id="ARBA00004939"/>
    </source>
</evidence>
<accession>A0ABU2ZR34</accession>
<keyword evidence="4 7" id="KW-0963">Cytoplasm</keyword>
<dbReference type="PANTHER" id="PTHR21139">
    <property type="entry name" value="TRIOSEPHOSPHATE ISOMERASE"/>
    <property type="match status" value="1"/>
</dbReference>
<comment type="function">
    <text evidence="7">Involved in the gluconeogenesis. Catalyzes stereospecifically the conversion of dihydroxyacetone phosphate (DHAP) to D-glyceraldehyde-3-phosphate (G3P).</text>
</comment>
<comment type="pathway">
    <text evidence="7 8">Carbohydrate biosynthesis; gluconeogenesis.</text>
</comment>
<dbReference type="EC" id="5.3.1.1" evidence="7 8"/>
<dbReference type="GO" id="GO:0004807">
    <property type="term" value="F:triose-phosphate isomerase activity"/>
    <property type="evidence" value="ECO:0007669"/>
    <property type="project" value="UniProtKB-EC"/>
</dbReference>
<evidence type="ECO:0000256" key="7">
    <source>
        <dbReference type="HAMAP-Rule" id="MF_00147"/>
    </source>
</evidence>
<keyword evidence="3 7" id="KW-0312">Gluconeogenesis</keyword>
<dbReference type="InterPro" id="IPR000652">
    <property type="entry name" value="Triosephosphate_isomerase"/>
</dbReference>
<dbReference type="PROSITE" id="PS00171">
    <property type="entry name" value="TIM_1"/>
    <property type="match status" value="1"/>
</dbReference>
<name>A0ABU2ZR34_9ALTE</name>
<evidence type="ECO:0000256" key="8">
    <source>
        <dbReference type="RuleBase" id="RU363013"/>
    </source>
</evidence>
<dbReference type="InterPro" id="IPR020861">
    <property type="entry name" value="Triosephosphate_isomerase_AS"/>
</dbReference>
<dbReference type="EMBL" id="JAVRHX010000001">
    <property type="protein sequence ID" value="MDT0594503.1"/>
    <property type="molecule type" value="Genomic_DNA"/>
</dbReference>
<dbReference type="RefSeq" id="WP_311367973.1">
    <property type="nucleotide sequence ID" value="NZ_JAVRHX010000001.1"/>
</dbReference>
<sequence>MTKSRKPMVAGNWKMNGSLALLTAFTQAVELSTVVDKVLCVPFPYLAAAGKGDFAIGAQDCSQFESGAHTGDIAVSMLKELGVEYVIVGHSERRQDHGESNEDIAAKVSTVLKAGLTPILCVGEPLELRQSNTFKEYVLEQLKAVDEICGRSALSQCVIAYEPIWAIGTGMTATPEQAQEVHEFIRTQISDWCEAAGHSRILYGGSVNASNAELLFAKPDIDGGLIGGASLKIEDFVVICNAAK</sequence>
<comment type="pathway">
    <text evidence="1">Carbohydrate metabolism; erythritol degradation.</text>
</comment>
<feature type="binding site" evidence="7">
    <location>
        <begin position="12"/>
        <end position="14"/>
    </location>
    <ligand>
        <name>substrate</name>
    </ligand>
</feature>
<comment type="similarity">
    <text evidence="2 7 8">Belongs to the triosephosphate isomerase family.</text>
</comment>
<keyword evidence="5 7" id="KW-0324">Glycolysis</keyword>
<dbReference type="HAMAP" id="MF_00147_B">
    <property type="entry name" value="TIM_B"/>
    <property type="match status" value="1"/>
</dbReference>
<dbReference type="InterPro" id="IPR035990">
    <property type="entry name" value="TIM_sf"/>
</dbReference>
<dbReference type="Proteomes" id="UP001253545">
    <property type="component" value="Unassembled WGS sequence"/>
</dbReference>
<dbReference type="CDD" id="cd00311">
    <property type="entry name" value="TIM"/>
    <property type="match status" value="1"/>
</dbReference>